<evidence type="ECO:0000256" key="5">
    <source>
        <dbReference type="ARBA" id="ARBA00022603"/>
    </source>
</evidence>
<keyword evidence="12" id="KW-0805">Transcription regulation</keyword>
<dbReference type="InterPro" id="IPR047232">
    <property type="entry name" value="SETDB1/2-like_MBD"/>
</dbReference>
<dbReference type="Gene3D" id="2.30.30.140">
    <property type="match status" value="2"/>
</dbReference>
<dbReference type="Pfam" id="PF05033">
    <property type="entry name" value="Pre-SET"/>
    <property type="match status" value="1"/>
</dbReference>
<dbReference type="InterPro" id="IPR007728">
    <property type="entry name" value="Pre-SET_dom"/>
</dbReference>
<protein>
    <submittedName>
        <fullName evidence="21">Histone-lysine N-methyltransferase eggless isoform X2</fullName>
    </submittedName>
</protein>
<dbReference type="PANTHER" id="PTHR46024:SF1">
    <property type="entry name" value="HISTONE-LYSINE N-METHYLTRANSFERASE EGGLESS"/>
    <property type="match status" value="1"/>
</dbReference>
<evidence type="ECO:0000256" key="16">
    <source>
        <dbReference type="SAM" id="MobiDB-lite"/>
    </source>
</evidence>
<proteinExistence type="predicted"/>
<name>A0ABM1N577_NICVS</name>
<accession>A0ABM1N577</accession>
<feature type="domain" description="Pre-SET" evidence="18">
    <location>
        <begin position="674"/>
        <end position="744"/>
    </location>
</feature>
<evidence type="ECO:0000256" key="15">
    <source>
        <dbReference type="ARBA" id="ARBA00023242"/>
    </source>
</evidence>
<reference evidence="21" key="1">
    <citation type="submission" date="2025-08" db="UniProtKB">
        <authorList>
            <consortium name="RefSeq"/>
        </authorList>
    </citation>
    <scope>IDENTIFICATION</scope>
    <source>
        <tissue evidence="21">Whole Larva</tissue>
    </source>
</reference>
<evidence type="ECO:0000259" key="18">
    <source>
        <dbReference type="PROSITE" id="PS50867"/>
    </source>
</evidence>
<evidence type="ECO:0000256" key="7">
    <source>
        <dbReference type="ARBA" id="ARBA00022691"/>
    </source>
</evidence>
<dbReference type="RefSeq" id="XP_017781977.1">
    <property type="nucleotide sequence ID" value="XM_017926488.1"/>
</dbReference>
<dbReference type="SUPFAM" id="SSF82199">
    <property type="entry name" value="SET domain"/>
    <property type="match status" value="1"/>
</dbReference>
<dbReference type="PROSITE" id="PS50867">
    <property type="entry name" value="PRE_SET"/>
    <property type="match status" value="1"/>
</dbReference>
<keyword evidence="7" id="KW-0949">S-adenosyl-L-methionine</keyword>
<keyword evidence="6" id="KW-0808">Transferase</keyword>
<dbReference type="Pfam" id="PF18359">
    <property type="entry name" value="Tudor_5"/>
    <property type="match status" value="1"/>
</dbReference>
<evidence type="ECO:0000256" key="3">
    <source>
        <dbReference type="ARBA" id="ARBA00022454"/>
    </source>
</evidence>
<dbReference type="InterPro" id="IPR041291">
    <property type="entry name" value="TUDOR_5"/>
</dbReference>
<dbReference type="Pfam" id="PF00856">
    <property type="entry name" value="SET"/>
    <property type="match status" value="1"/>
</dbReference>
<dbReference type="SMART" id="SM00317">
    <property type="entry name" value="SET"/>
    <property type="match status" value="1"/>
</dbReference>
<evidence type="ECO:0000313" key="21">
    <source>
        <dbReference type="RefSeq" id="XP_017781977.1"/>
    </source>
</evidence>
<dbReference type="GeneID" id="108566549"/>
<dbReference type="InterPro" id="IPR051516">
    <property type="entry name" value="SETDB_methyltransferase"/>
</dbReference>
<keyword evidence="4" id="KW-0678">Repressor</keyword>
<dbReference type="CDD" id="cd10517">
    <property type="entry name" value="SET_SETDB1"/>
    <property type="match status" value="1"/>
</dbReference>
<keyword evidence="5" id="KW-0489">Methyltransferase</keyword>
<evidence type="ECO:0000313" key="20">
    <source>
        <dbReference type="Proteomes" id="UP000695000"/>
    </source>
</evidence>
<keyword evidence="13" id="KW-0175">Coiled coil</keyword>
<dbReference type="InterPro" id="IPR046341">
    <property type="entry name" value="SET_dom_sf"/>
</dbReference>
<keyword evidence="11" id="KW-0156">Chromatin regulator</keyword>
<dbReference type="Pfam" id="PF01429">
    <property type="entry name" value="MBD"/>
    <property type="match status" value="1"/>
</dbReference>
<keyword evidence="20" id="KW-1185">Reference proteome</keyword>
<dbReference type="PANTHER" id="PTHR46024">
    <property type="entry name" value="HISTONE-LYSINE N-METHYLTRANSFERASE EGGLESS"/>
    <property type="match status" value="1"/>
</dbReference>
<evidence type="ECO:0000256" key="8">
    <source>
        <dbReference type="ARBA" id="ARBA00022723"/>
    </source>
</evidence>
<organism evidence="20 21">
    <name type="scientific">Nicrophorus vespilloides</name>
    <name type="common">Boreal carrion beetle</name>
    <dbReference type="NCBI Taxonomy" id="110193"/>
    <lineage>
        <taxon>Eukaryota</taxon>
        <taxon>Metazoa</taxon>
        <taxon>Ecdysozoa</taxon>
        <taxon>Arthropoda</taxon>
        <taxon>Hexapoda</taxon>
        <taxon>Insecta</taxon>
        <taxon>Pterygota</taxon>
        <taxon>Neoptera</taxon>
        <taxon>Endopterygota</taxon>
        <taxon>Coleoptera</taxon>
        <taxon>Polyphaga</taxon>
        <taxon>Staphyliniformia</taxon>
        <taxon>Silphidae</taxon>
        <taxon>Nicrophorinae</taxon>
        <taxon>Nicrophorus</taxon>
    </lineage>
</organism>
<dbReference type="Proteomes" id="UP000695000">
    <property type="component" value="Unplaced"/>
</dbReference>
<dbReference type="PROSITE" id="PS50280">
    <property type="entry name" value="SET"/>
    <property type="match status" value="1"/>
</dbReference>
<sequence length="1018" mass="116995">MICMECFHLAVQTFDILCQSLTDDDGDIMEVDIPVRDETVAIDDSDSDGEGKEPDVLIDDETMKMLEENFDDVLNNALKTVKYEQKVEKAIDTLKKKYEANNDSYTELKTMIDSIRKEVDSMLFGLYKTMKPTNEILPELIIEEKTLRVYENVSKKSDGCQTEVRIQTRSKSIAATSNADMKPDVTEHTPLEPPADLPIRTILEKPPLIIGNHYYVKKNSNLSSWIKVTLDKILGPNNGTQVFQVVRETSGSGLTQRRTVNGKEIAYSEKSNVMLDVGKRVIALFKEFGDLKSSKRDAYYPGVVGEFPTQHNKYRYLIFFDDGYAHYVHYNNVFLVYHQNDSVWEDVNTDSMAFIRKYVTEYPNRSMVKLQKNQVFRTEFRSRWYMTTVLNIDCSLAQIYFESLKRVEWIYRGSRRFNIMYKELQATDSRLQNRQRHHRSAYIQANSGKTPYVQYTRDDDVICVDDTAKTEIRSVAKKSTRPPCTIDPKPILPEAKDITLKPENRPPGKIVYYTPKRQNPSMKIYKLHQCNESCQQEMITSLSRLKGYGPLAKPLLCGFYRLHNKVKGRKPSVVYKTPCGRVVRNMPELHNYLQEIKSDLTVDLFSFDYYVRCLAEFILEPNSPVIKDLSTGFEDIPIPVVNYVDNELNNFVNYSTTRMPMEGVNLNLDTDFLVGCDCEDDCSDKSKCSCWQLTLQGTKYLNKTKTSIGYNYRRLNEPVFTGIYECNSMCKCSKTCLNRVVQNPLQHKLQVFKTVNRGWGIRCINDIPQGSFICIYAGALLTEQMANEGGKNYGDEYLAELDYIESVEGFKEDYEHEAYTSDKDSEDEEGSRNETAKQRNHDEDFTPAMEDSDDSLESLNLWTRLRRAAAQYKNDPAPAPKKVASTSKMDVDETVTISDDEDVREPSSFNPAETVESKVEYKSVREMFGSDECVYIMDAKNTGNIGRYLNHSCTPNIFVQNVFVDTHDVRFPWVSFFAINYIRAGTELTWNYNYDIGSVPGKVMYCRCGSSECKGRLL</sequence>
<keyword evidence="3" id="KW-0158">Chromosome</keyword>
<feature type="region of interest" description="Disordered" evidence="16">
    <location>
        <begin position="173"/>
        <end position="193"/>
    </location>
</feature>
<dbReference type="InterPro" id="IPR041292">
    <property type="entry name" value="Tudor_4"/>
</dbReference>
<dbReference type="CDD" id="cd01395">
    <property type="entry name" value="HMT_MBD"/>
    <property type="match status" value="1"/>
</dbReference>
<evidence type="ECO:0000256" key="6">
    <source>
        <dbReference type="ARBA" id="ARBA00022679"/>
    </source>
</evidence>
<feature type="compositionally biased region" description="Basic and acidic residues" evidence="16">
    <location>
        <begin position="181"/>
        <end position="190"/>
    </location>
</feature>
<evidence type="ECO:0000256" key="9">
    <source>
        <dbReference type="ARBA" id="ARBA00022737"/>
    </source>
</evidence>
<evidence type="ECO:0000256" key="12">
    <source>
        <dbReference type="ARBA" id="ARBA00023015"/>
    </source>
</evidence>
<keyword evidence="9" id="KW-0677">Repeat</keyword>
<keyword evidence="14" id="KW-0804">Transcription</keyword>
<evidence type="ECO:0000256" key="2">
    <source>
        <dbReference type="ARBA" id="ARBA00004286"/>
    </source>
</evidence>
<evidence type="ECO:0000256" key="14">
    <source>
        <dbReference type="ARBA" id="ARBA00023163"/>
    </source>
</evidence>
<dbReference type="PROSITE" id="PS50868">
    <property type="entry name" value="POST_SET"/>
    <property type="match status" value="1"/>
</dbReference>
<evidence type="ECO:0000256" key="11">
    <source>
        <dbReference type="ARBA" id="ARBA00022853"/>
    </source>
</evidence>
<dbReference type="InterPro" id="IPR016177">
    <property type="entry name" value="DNA-bd_dom_sf"/>
</dbReference>
<evidence type="ECO:0000259" key="17">
    <source>
        <dbReference type="PROSITE" id="PS50280"/>
    </source>
</evidence>
<evidence type="ECO:0000259" key="19">
    <source>
        <dbReference type="PROSITE" id="PS50868"/>
    </source>
</evidence>
<dbReference type="Pfam" id="PF18358">
    <property type="entry name" value="Tudor_4"/>
    <property type="match status" value="1"/>
</dbReference>
<dbReference type="SMART" id="SM00391">
    <property type="entry name" value="MBD"/>
    <property type="match status" value="1"/>
</dbReference>
<dbReference type="Gene3D" id="2.170.270.10">
    <property type="entry name" value="SET domain"/>
    <property type="match status" value="1"/>
</dbReference>
<keyword evidence="15" id="KW-0539">Nucleus</keyword>
<feature type="region of interest" description="Disordered" evidence="16">
    <location>
        <begin position="815"/>
        <end position="855"/>
    </location>
</feature>
<dbReference type="SMART" id="SM00468">
    <property type="entry name" value="PreSET"/>
    <property type="match status" value="1"/>
</dbReference>
<evidence type="ECO:0000256" key="1">
    <source>
        <dbReference type="ARBA" id="ARBA00004123"/>
    </source>
</evidence>
<dbReference type="Gene3D" id="3.30.890.10">
    <property type="entry name" value="Methyl-cpg-binding Protein 2, Chain A"/>
    <property type="match status" value="1"/>
</dbReference>
<dbReference type="InterPro" id="IPR001214">
    <property type="entry name" value="SET_dom"/>
</dbReference>
<feature type="compositionally biased region" description="Basic and acidic residues" evidence="16">
    <location>
        <begin position="830"/>
        <end position="844"/>
    </location>
</feature>
<comment type="subcellular location">
    <subcellularLocation>
        <location evidence="2">Chromosome</location>
    </subcellularLocation>
    <subcellularLocation>
        <location evidence="1">Nucleus</location>
    </subcellularLocation>
</comment>
<evidence type="ECO:0000256" key="4">
    <source>
        <dbReference type="ARBA" id="ARBA00022491"/>
    </source>
</evidence>
<evidence type="ECO:0000256" key="13">
    <source>
        <dbReference type="ARBA" id="ARBA00023054"/>
    </source>
</evidence>
<dbReference type="SUPFAM" id="SSF54171">
    <property type="entry name" value="DNA-binding domain"/>
    <property type="match status" value="1"/>
</dbReference>
<feature type="domain" description="Post-SET" evidence="19">
    <location>
        <begin position="1002"/>
        <end position="1018"/>
    </location>
</feature>
<dbReference type="InterPro" id="IPR003616">
    <property type="entry name" value="Post-SET_dom"/>
</dbReference>
<evidence type="ECO:0000256" key="10">
    <source>
        <dbReference type="ARBA" id="ARBA00022833"/>
    </source>
</evidence>
<dbReference type="InterPro" id="IPR001739">
    <property type="entry name" value="Methyl_CpG_DNA-bd"/>
</dbReference>
<feature type="domain" description="SET" evidence="17">
    <location>
        <begin position="747"/>
        <end position="993"/>
    </location>
</feature>
<gene>
    <name evidence="21" type="primary">LOC108566549</name>
</gene>
<keyword evidence="8" id="KW-0479">Metal-binding</keyword>
<keyword evidence="10" id="KW-0862">Zinc</keyword>